<feature type="transmembrane region" description="Helical" evidence="8">
    <location>
        <begin position="89"/>
        <end position="115"/>
    </location>
</feature>
<dbReference type="GO" id="GO:0033214">
    <property type="term" value="P:siderophore-iron import into cell"/>
    <property type="evidence" value="ECO:0007669"/>
    <property type="project" value="TreeGrafter"/>
</dbReference>
<sequence>MPLVGLVLAGVLQAGVTFIGWQTDLLQYVGIWLMTGEFSGVIAGRYELLWIAGAAAALAWFAADQFAILGLGREAATGLGLNHAAVMRLGLLVVSVVTAMVVVSVGMVPFVGLVVPNIVARVMGDNLRASLPVVATGALRWCWPATCWRGWCAIPTRCRWAPSWASSGRSCSCGFCTGRRRVDRRIAAIALVLLAASAAYLLWGIGGNWRFVLGLRAGKLAGMLVVGAAIGVATILFQTVSQNRILTPAIMGFDALYVLLQTALVAALGVTGFALLPTGAKFAAEVTLMALAAMALFGLLLGRGAQDIARMILTGVILGILFRSLAGFLARVMDPNAFAVVQDQSFASFSRVDGALLPWASGAAVLAVMAAFRLSSRLDVMALGRPVAVSLGLRYEAMTFAALALVAVLVSVSTALVGPVTFFGLIVAGLAHSLLSSARHALLLPAASLIGGAILVIGQLVFERALGLQSALSVVVEFVGGLFFLWLLLKGRIR</sequence>
<name>A0A161GWW9_9RHOB</name>
<evidence type="ECO:0000256" key="2">
    <source>
        <dbReference type="ARBA" id="ARBA00007935"/>
    </source>
</evidence>
<protein>
    <recommendedName>
        <fullName evidence="11">Iron complex transport system permease protein</fullName>
    </recommendedName>
</protein>
<evidence type="ECO:0000256" key="3">
    <source>
        <dbReference type="ARBA" id="ARBA00022448"/>
    </source>
</evidence>
<feature type="transmembrane region" description="Helical" evidence="8">
    <location>
        <begin position="282"/>
        <end position="301"/>
    </location>
</feature>
<reference evidence="9 10" key="1">
    <citation type="submission" date="2015-09" db="EMBL/GenBank/DDBJ databases">
        <title>Complete genome sequence of Defluviimonas alba cai42t isolated from an oilfield in Xinjiang.</title>
        <authorList>
            <person name="Geng S."/>
            <person name="Pan X."/>
            <person name="Wu X."/>
        </authorList>
    </citation>
    <scope>NUCLEOTIDE SEQUENCE [LARGE SCALE GENOMIC DNA]</scope>
    <source>
        <strain evidence="10">cai42</strain>
    </source>
</reference>
<feature type="transmembrane region" description="Helical" evidence="8">
    <location>
        <begin position="442"/>
        <end position="462"/>
    </location>
</feature>
<feature type="transmembrane region" description="Helical" evidence="8">
    <location>
        <begin position="48"/>
        <end position="69"/>
    </location>
</feature>
<evidence type="ECO:0000256" key="5">
    <source>
        <dbReference type="ARBA" id="ARBA00022692"/>
    </source>
</evidence>
<dbReference type="Proteomes" id="UP000076128">
    <property type="component" value="Chromosome"/>
</dbReference>
<keyword evidence="7 8" id="KW-0472">Membrane</keyword>
<feature type="transmembrane region" description="Helical" evidence="8">
    <location>
        <begin position="25"/>
        <end position="43"/>
    </location>
</feature>
<feature type="transmembrane region" description="Helical" evidence="8">
    <location>
        <begin position="387"/>
        <end position="410"/>
    </location>
</feature>
<comment type="subcellular location">
    <subcellularLocation>
        <location evidence="1">Cell membrane</location>
        <topology evidence="1">Multi-pass membrane protein</topology>
    </subcellularLocation>
</comment>
<gene>
    <name evidence="9" type="ORF">AKL17_3046</name>
</gene>
<evidence type="ECO:0000313" key="9">
    <source>
        <dbReference type="EMBL" id="AMY70279.1"/>
    </source>
</evidence>
<evidence type="ECO:0000256" key="4">
    <source>
        <dbReference type="ARBA" id="ARBA00022475"/>
    </source>
</evidence>
<dbReference type="AlphaFoldDB" id="A0A161GWW9"/>
<keyword evidence="10" id="KW-1185">Reference proteome</keyword>
<evidence type="ECO:0000313" key="10">
    <source>
        <dbReference type="Proteomes" id="UP000076128"/>
    </source>
</evidence>
<evidence type="ECO:0008006" key="11">
    <source>
        <dbReference type="Google" id="ProtNLM"/>
    </source>
</evidence>
<feature type="transmembrane region" description="Helical" evidence="8">
    <location>
        <begin position="186"/>
        <end position="205"/>
    </location>
</feature>
<dbReference type="Pfam" id="PF01032">
    <property type="entry name" value="FecCD"/>
    <property type="match status" value="2"/>
</dbReference>
<dbReference type="PANTHER" id="PTHR30472:SF19">
    <property type="entry name" value="PETROBACTIN IMPORT SYSTEM PERMEASE PROTEIN YCLO"/>
    <property type="match status" value="1"/>
</dbReference>
<keyword evidence="5 8" id="KW-0812">Transmembrane</keyword>
<dbReference type="InterPro" id="IPR000522">
    <property type="entry name" value="ABC_transptr_permease_BtuC"/>
</dbReference>
<evidence type="ECO:0000256" key="6">
    <source>
        <dbReference type="ARBA" id="ARBA00022989"/>
    </source>
</evidence>
<feature type="transmembrane region" description="Helical" evidence="8">
    <location>
        <begin position="356"/>
        <end position="375"/>
    </location>
</feature>
<evidence type="ECO:0000256" key="8">
    <source>
        <dbReference type="SAM" id="Phobius"/>
    </source>
</evidence>
<feature type="transmembrane region" description="Helical" evidence="8">
    <location>
        <begin position="416"/>
        <end position="435"/>
    </location>
</feature>
<feature type="transmembrane region" description="Helical" evidence="8">
    <location>
        <begin position="308"/>
        <end position="330"/>
    </location>
</feature>
<dbReference type="PATRIC" id="fig|1335048.3.peg.3164"/>
<dbReference type="Gene3D" id="1.10.3470.10">
    <property type="entry name" value="ABC transporter involved in vitamin B12 uptake, BtuC"/>
    <property type="match status" value="2"/>
</dbReference>
<keyword evidence="3" id="KW-0813">Transport</keyword>
<dbReference type="GO" id="GO:0022857">
    <property type="term" value="F:transmembrane transporter activity"/>
    <property type="evidence" value="ECO:0007669"/>
    <property type="project" value="InterPro"/>
</dbReference>
<dbReference type="KEGG" id="daa:AKL17_3046"/>
<evidence type="ECO:0000256" key="7">
    <source>
        <dbReference type="ARBA" id="ARBA00023136"/>
    </source>
</evidence>
<feature type="transmembrane region" description="Helical" evidence="8">
    <location>
        <begin position="249"/>
        <end position="276"/>
    </location>
</feature>
<dbReference type="STRING" id="1335048.AKL17_3046"/>
<dbReference type="InterPro" id="IPR037294">
    <property type="entry name" value="ABC_BtuC-like"/>
</dbReference>
<dbReference type="PANTHER" id="PTHR30472">
    <property type="entry name" value="FERRIC ENTEROBACTIN TRANSPORT SYSTEM PERMEASE PROTEIN"/>
    <property type="match status" value="1"/>
</dbReference>
<feature type="transmembrane region" description="Helical" evidence="8">
    <location>
        <begin position="217"/>
        <end position="237"/>
    </location>
</feature>
<dbReference type="GO" id="GO:0005886">
    <property type="term" value="C:plasma membrane"/>
    <property type="evidence" value="ECO:0007669"/>
    <property type="project" value="UniProtKB-SubCell"/>
</dbReference>
<comment type="similarity">
    <text evidence="2">Belongs to the binding-protein-dependent transport system permease family. FecCD subfamily.</text>
</comment>
<dbReference type="EMBL" id="CP012661">
    <property type="protein sequence ID" value="AMY70279.1"/>
    <property type="molecule type" value="Genomic_DNA"/>
</dbReference>
<proteinExistence type="inferred from homology"/>
<feature type="transmembrane region" description="Helical" evidence="8">
    <location>
        <begin position="468"/>
        <end position="489"/>
    </location>
</feature>
<keyword evidence="6 8" id="KW-1133">Transmembrane helix</keyword>
<dbReference type="SUPFAM" id="SSF81345">
    <property type="entry name" value="ABC transporter involved in vitamin B12 uptake, BtuC"/>
    <property type="match status" value="2"/>
</dbReference>
<accession>A0A161GWW9</accession>
<organism evidence="9 10">
    <name type="scientific">Frigidibacter mobilis</name>
    <dbReference type="NCBI Taxonomy" id="1335048"/>
    <lineage>
        <taxon>Bacteria</taxon>
        <taxon>Pseudomonadati</taxon>
        <taxon>Pseudomonadota</taxon>
        <taxon>Alphaproteobacteria</taxon>
        <taxon>Rhodobacterales</taxon>
        <taxon>Paracoccaceae</taxon>
        <taxon>Frigidibacter</taxon>
    </lineage>
</organism>
<keyword evidence="4" id="KW-1003">Cell membrane</keyword>
<evidence type="ECO:0000256" key="1">
    <source>
        <dbReference type="ARBA" id="ARBA00004651"/>
    </source>
</evidence>